<dbReference type="InterPro" id="IPR050965">
    <property type="entry name" value="UPF0336/Enoyl-CoA_hydratase"/>
</dbReference>
<dbReference type="PANTHER" id="PTHR43437:SF3">
    <property type="entry name" value="HYDROXYACYL-THIOESTER DEHYDRATASE TYPE 2, MITOCHONDRIAL"/>
    <property type="match status" value="1"/>
</dbReference>
<evidence type="ECO:0000313" key="4">
    <source>
        <dbReference type="Proteomes" id="UP000287033"/>
    </source>
</evidence>
<dbReference type="CDD" id="cd03449">
    <property type="entry name" value="R_hydratase"/>
    <property type="match status" value="1"/>
</dbReference>
<comment type="caution">
    <text evidence="3">The sequence shown here is derived from an EMBL/GenBank/DDBJ whole genome shotgun (WGS) entry which is preliminary data.</text>
</comment>
<feature type="domain" description="MaoC-like" evidence="2">
    <location>
        <begin position="47"/>
        <end position="136"/>
    </location>
</feature>
<reference evidence="3 4" key="1">
    <citation type="journal article" date="2018" name="Nat. Ecol. Evol.">
        <title>Shark genomes provide insights into elasmobranch evolution and the origin of vertebrates.</title>
        <authorList>
            <person name="Hara Y"/>
            <person name="Yamaguchi K"/>
            <person name="Onimaru K"/>
            <person name="Kadota M"/>
            <person name="Koyanagi M"/>
            <person name="Keeley SD"/>
            <person name="Tatsumi K"/>
            <person name="Tanaka K"/>
            <person name="Motone F"/>
            <person name="Kageyama Y"/>
            <person name="Nozu R"/>
            <person name="Adachi N"/>
            <person name="Nishimura O"/>
            <person name="Nakagawa R"/>
            <person name="Tanegashima C"/>
            <person name="Kiyatake I"/>
            <person name="Matsumoto R"/>
            <person name="Murakumo K"/>
            <person name="Nishida K"/>
            <person name="Terakita A"/>
            <person name="Kuratani S"/>
            <person name="Sato K"/>
            <person name="Hyodo S Kuraku.S."/>
        </authorList>
    </citation>
    <scope>NUCLEOTIDE SEQUENCE [LARGE SCALE GENOMIC DNA]</scope>
</reference>
<gene>
    <name evidence="3" type="ORF">chiPu_0000282</name>
</gene>
<evidence type="ECO:0000313" key="3">
    <source>
        <dbReference type="EMBL" id="GCC21900.1"/>
    </source>
</evidence>
<dbReference type="GO" id="GO:0018812">
    <property type="term" value="F:3-hydroxyacyl-CoA dehydratase activity"/>
    <property type="evidence" value="ECO:0007669"/>
    <property type="project" value="UniProtKB-ARBA"/>
</dbReference>
<dbReference type="GO" id="GO:0006633">
    <property type="term" value="P:fatty acid biosynthetic process"/>
    <property type="evidence" value="ECO:0007669"/>
    <property type="project" value="TreeGrafter"/>
</dbReference>
<organism evidence="3 4">
    <name type="scientific">Chiloscyllium punctatum</name>
    <name type="common">Brownbanded bambooshark</name>
    <name type="synonym">Hemiscyllium punctatum</name>
    <dbReference type="NCBI Taxonomy" id="137246"/>
    <lineage>
        <taxon>Eukaryota</taxon>
        <taxon>Metazoa</taxon>
        <taxon>Chordata</taxon>
        <taxon>Craniata</taxon>
        <taxon>Vertebrata</taxon>
        <taxon>Chondrichthyes</taxon>
        <taxon>Elasmobranchii</taxon>
        <taxon>Galeomorphii</taxon>
        <taxon>Galeoidea</taxon>
        <taxon>Orectolobiformes</taxon>
        <taxon>Hemiscylliidae</taxon>
        <taxon>Chiloscyllium</taxon>
    </lineage>
</organism>
<dbReference type="FunFam" id="3.10.129.10:FF:000042">
    <property type="entry name" value="MaoC domain protein dehydratase"/>
    <property type="match status" value="1"/>
</dbReference>
<evidence type="ECO:0000259" key="2">
    <source>
        <dbReference type="Pfam" id="PF01575"/>
    </source>
</evidence>
<name>A0A401RUR5_CHIPU</name>
<accession>A0A401RUR5</accession>
<dbReference type="STRING" id="137246.A0A401RUR5"/>
<protein>
    <recommendedName>
        <fullName evidence="2">MaoC-like domain-containing protein</fullName>
    </recommendedName>
</protein>
<dbReference type="Proteomes" id="UP000287033">
    <property type="component" value="Unassembled WGS sequence"/>
</dbReference>
<dbReference type="InterPro" id="IPR029069">
    <property type="entry name" value="HotDog_dom_sf"/>
</dbReference>
<dbReference type="SUPFAM" id="SSF54637">
    <property type="entry name" value="Thioesterase/thiol ester dehydrase-isomerase"/>
    <property type="match status" value="1"/>
</dbReference>
<dbReference type="Pfam" id="PF01575">
    <property type="entry name" value="MaoC_dehydratas"/>
    <property type="match status" value="1"/>
</dbReference>
<dbReference type="Gene3D" id="3.10.129.10">
    <property type="entry name" value="Hotdog Thioesterase"/>
    <property type="match status" value="1"/>
</dbReference>
<dbReference type="OrthoDB" id="3592703at2759"/>
<dbReference type="InterPro" id="IPR002539">
    <property type="entry name" value="MaoC-like_dom"/>
</dbReference>
<dbReference type="PANTHER" id="PTHR43437">
    <property type="entry name" value="HYDROXYACYL-THIOESTER DEHYDRATASE TYPE 2, MITOCHONDRIAL-RELATED"/>
    <property type="match status" value="1"/>
</dbReference>
<sequence>MPFCTQRVILRIFQSPLKMGHWHTSNMFLPQNAFLRTVHLQVGERAELTKAFSQSDVFTFSELTGDTNPLHLNEDFAKDNKFGKLVVHGVLVCGLMSAVLGTKVPGCVLLSQELRFLAPLYIGEQASAIADVIKIRRSIAWIAVSCIVKETKKVIMKGEVKIMLPENRDQSV</sequence>
<dbReference type="EMBL" id="BEZZ01000003">
    <property type="protein sequence ID" value="GCC21900.1"/>
    <property type="molecule type" value="Genomic_DNA"/>
</dbReference>
<proteinExistence type="predicted"/>
<dbReference type="GO" id="GO:0005739">
    <property type="term" value="C:mitochondrion"/>
    <property type="evidence" value="ECO:0007669"/>
    <property type="project" value="TreeGrafter"/>
</dbReference>
<keyword evidence="4" id="KW-1185">Reference proteome</keyword>
<keyword evidence="1" id="KW-0456">Lyase</keyword>
<dbReference type="GO" id="GO:0019171">
    <property type="term" value="F:(3R)-hydroxyacyl-[acyl-carrier-protein] dehydratase activity"/>
    <property type="evidence" value="ECO:0007669"/>
    <property type="project" value="TreeGrafter"/>
</dbReference>
<dbReference type="AlphaFoldDB" id="A0A401RUR5"/>
<dbReference type="OMA" id="GCVFLHQ"/>
<evidence type="ECO:0000256" key="1">
    <source>
        <dbReference type="ARBA" id="ARBA00023239"/>
    </source>
</evidence>